<feature type="region of interest" description="Disordered" evidence="1">
    <location>
        <begin position="105"/>
        <end position="129"/>
    </location>
</feature>
<comment type="caution">
    <text evidence="2">The sequence shown here is derived from an EMBL/GenBank/DDBJ whole genome shotgun (WGS) entry which is preliminary data.</text>
</comment>
<name>A0ABY0FN70_9PLEO</name>
<feature type="compositionally biased region" description="Basic and acidic residues" evidence="1">
    <location>
        <begin position="105"/>
        <end position="116"/>
    </location>
</feature>
<dbReference type="EMBL" id="PDXF01000797">
    <property type="protein sequence ID" value="RYN67459.1"/>
    <property type="molecule type" value="Genomic_DNA"/>
</dbReference>
<feature type="non-terminal residue" evidence="2">
    <location>
        <position position="1"/>
    </location>
</feature>
<organism evidence="2 3">
    <name type="scientific">Alternaria tenuissima</name>
    <dbReference type="NCBI Taxonomy" id="119927"/>
    <lineage>
        <taxon>Eukaryota</taxon>
        <taxon>Fungi</taxon>
        <taxon>Dikarya</taxon>
        <taxon>Ascomycota</taxon>
        <taxon>Pezizomycotina</taxon>
        <taxon>Dothideomycetes</taxon>
        <taxon>Pleosporomycetidae</taxon>
        <taxon>Pleosporales</taxon>
        <taxon>Pleosporineae</taxon>
        <taxon>Pleosporaceae</taxon>
        <taxon>Alternaria</taxon>
        <taxon>Alternaria sect. Alternaria</taxon>
        <taxon>Alternaria alternata complex</taxon>
    </lineage>
</organism>
<proteinExistence type="predicted"/>
<evidence type="ECO:0000313" key="3">
    <source>
        <dbReference type="Proteomes" id="UP000293195"/>
    </source>
</evidence>
<sequence length="129" mass="14691">PSFILIRQPLQPSGDYQSTIRESLRKMAEPFPGSKSTEAFFAYYKVLECNLKLFPKVELFITEDFRVYLMEVGKETWRSENTLSAGLFEAIKHLKKQITCLDRESLNSADGPKEGLGDGGDDDTLYDKE</sequence>
<evidence type="ECO:0000256" key="1">
    <source>
        <dbReference type="SAM" id="MobiDB-lite"/>
    </source>
</evidence>
<dbReference type="Proteomes" id="UP000293195">
    <property type="component" value="Unassembled WGS sequence"/>
</dbReference>
<reference evidence="3" key="1">
    <citation type="journal article" date="2019" name="bioRxiv">
        <title>Genomics, evolutionary history and diagnostics of the Alternaria alternata species group including apple and Asian pear pathotypes.</title>
        <authorList>
            <person name="Armitage A.D."/>
            <person name="Cockerton H.M."/>
            <person name="Sreenivasaprasad S."/>
            <person name="Woodhall J.W."/>
            <person name="Lane C.R."/>
            <person name="Harrison R.J."/>
            <person name="Clarkson J.P."/>
        </authorList>
    </citation>
    <scope>NUCLEOTIDE SEQUENCE [LARGE SCALE GENOMIC DNA]</scope>
    <source>
        <strain evidence="3">FERA 635</strain>
    </source>
</reference>
<accession>A0ABY0FN70</accession>
<gene>
    <name evidence="2" type="ORF">AA0119_g13718</name>
</gene>
<protein>
    <submittedName>
        <fullName evidence="2">Uncharacterized protein</fullName>
    </submittedName>
</protein>
<keyword evidence="3" id="KW-1185">Reference proteome</keyword>
<evidence type="ECO:0000313" key="2">
    <source>
        <dbReference type="EMBL" id="RYN67459.1"/>
    </source>
</evidence>
<feature type="compositionally biased region" description="Acidic residues" evidence="1">
    <location>
        <begin position="119"/>
        <end position="129"/>
    </location>
</feature>